<feature type="compositionally biased region" description="Basic and acidic residues" evidence="1">
    <location>
        <begin position="251"/>
        <end position="262"/>
    </location>
</feature>
<feature type="region of interest" description="Disordered" evidence="1">
    <location>
        <begin position="251"/>
        <end position="310"/>
    </location>
</feature>
<accession>A0A1Y1IE14</accession>
<feature type="signal peptide" evidence="2">
    <location>
        <begin position="1"/>
        <end position="21"/>
    </location>
</feature>
<dbReference type="Proteomes" id="UP000054558">
    <property type="component" value="Unassembled WGS sequence"/>
</dbReference>
<evidence type="ECO:0000313" key="4">
    <source>
        <dbReference type="Proteomes" id="UP000054558"/>
    </source>
</evidence>
<keyword evidence="4" id="KW-1185">Reference proteome</keyword>
<dbReference type="EMBL" id="DF237271">
    <property type="protein sequence ID" value="GAQ86946.1"/>
    <property type="molecule type" value="Genomic_DNA"/>
</dbReference>
<feature type="compositionally biased region" description="Low complexity" evidence="1">
    <location>
        <begin position="263"/>
        <end position="304"/>
    </location>
</feature>
<evidence type="ECO:0000256" key="1">
    <source>
        <dbReference type="SAM" id="MobiDB-lite"/>
    </source>
</evidence>
<feature type="chain" id="PRO_5013208643" evidence="2">
    <location>
        <begin position="22"/>
        <end position="331"/>
    </location>
</feature>
<protein>
    <submittedName>
        <fullName evidence="3">Uncharacterized protein</fullName>
    </submittedName>
</protein>
<name>A0A1Y1IE14_KLENI</name>
<sequence length="331" mass="36610">MNLGFNHFVSSTAALAILTGSKLVVESCLRVQEGSDERVNAQELYQRLMQQADQTLLSMMENAGGIAEEGFQLLVAGSLECLANCVRGSKVFRDAMREAMEQRNMFEQFGKFLSTEFLSRTVSAEVALIIRLHLAGMAVSLAFSADSRLWAIDRGLLKLVAAIYEASPLREHRKLSKQSESPLFRCNKVLLRLLTVNSAAEKMRAHNALEDLRPHKRKINSAEPETEPWAYYERFLEGGATRLLRRERSVEEWKDQEEKLSGDRSSAPGSSAGPAASPQSDKSSANARAATWRATAARSTRSCTGRPTRLIAKASPVEGARKVARNSSLMF</sequence>
<dbReference type="AlphaFoldDB" id="A0A1Y1IE14"/>
<gene>
    <name evidence="3" type="ORF">KFL_003220080</name>
</gene>
<evidence type="ECO:0000256" key="2">
    <source>
        <dbReference type="SAM" id="SignalP"/>
    </source>
</evidence>
<proteinExistence type="predicted"/>
<organism evidence="3 4">
    <name type="scientific">Klebsormidium nitens</name>
    <name type="common">Green alga</name>
    <name type="synonym">Ulothrix nitens</name>
    <dbReference type="NCBI Taxonomy" id="105231"/>
    <lineage>
        <taxon>Eukaryota</taxon>
        <taxon>Viridiplantae</taxon>
        <taxon>Streptophyta</taxon>
        <taxon>Klebsormidiophyceae</taxon>
        <taxon>Klebsormidiales</taxon>
        <taxon>Klebsormidiaceae</taxon>
        <taxon>Klebsormidium</taxon>
    </lineage>
</organism>
<evidence type="ECO:0000313" key="3">
    <source>
        <dbReference type="EMBL" id="GAQ86946.1"/>
    </source>
</evidence>
<reference evidence="3 4" key="1">
    <citation type="journal article" date="2014" name="Nat. Commun.">
        <title>Klebsormidium flaccidum genome reveals primary factors for plant terrestrial adaptation.</title>
        <authorList>
            <person name="Hori K."/>
            <person name="Maruyama F."/>
            <person name="Fujisawa T."/>
            <person name="Togashi T."/>
            <person name="Yamamoto N."/>
            <person name="Seo M."/>
            <person name="Sato S."/>
            <person name="Yamada T."/>
            <person name="Mori H."/>
            <person name="Tajima N."/>
            <person name="Moriyama T."/>
            <person name="Ikeuchi M."/>
            <person name="Watanabe M."/>
            <person name="Wada H."/>
            <person name="Kobayashi K."/>
            <person name="Saito M."/>
            <person name="Masuda T."/>
            <person name="Sasaki-Sekimoto Y."/>
            <person name="Mashiguchi K."/>
            <person name="Awai K."/>
            <person name="Shimojima M."/>
            <person name="Masuda S."/>
            <person name="Iwai M."/>
            <person name="Nobusawa T."/>
            <person name="Narise T."/>
            <person name="Kondo S."/>
            <person name="Saito H."/>
            <person name="Sato R."/>
            <person name="Murakawa M."/>
            <person name="Ihara Y."/>
            <person name="Oshima-Yamada Y."/>
            <person name="Ohtaka K."/>
            <person name="Satoh M."/>
            <person name="Sonobe K."/>
            <person name="Ishii M."/>
            <person name="Ohtani R."/>
            <person name="Kanamori-Sato M."/>
            <person name="Honoki R."/>
            <person name="Miyazaki D."/>
            <person name="Mochizuki H."/>
            <person name="Umetsu J."/>
            <person name="Higashi K."/>
            <person name="Shibata D."/>
            <person name="Kamiya Y."/>
            <person name="Sato N."/>
            <person name="Nakamura Y."/>
            <person name="Tabata S."/>
            <person name="Ida S."/>
            <person name="Kurokawa K."/>
            <person name="Ohta H."/>
        </authorList>
    </citation>
    <scope>NUCLEOTIDE SEQUENCE [LARGE SCALE GENOMIC DNA]</scope>
    <source>
        <strain evidence="3 4">NIES-2285</strain>
    </source>
</reference>
<keyword evidence="2" id="KW-0732">Signal</keyword>